<dbReference type="EMBL" id="CM042029">
    <property type="protein sequence ID" value="KAI3796353.1"/>
    <property type="molecule type" value="Genomic_DNA"/>
</dbReference>
<protein>
    <submittedName>
        <fullName evidence="1">Uncharacterized protein</fullName>
    </submittedName>
</protein>
<reference evidence="1 2" key="2">
    <citation type="journal article" date="2022" name="Mol. Ecol. Resour.">
        <title>The genomes of chicory, endive, great burdock and yacon provide insights into Asteraceae paleo-polyploidization history and plant inulin production.</title>
        <authorList>
            <person name="Fan W."/>
            <person name="Wang S."/>
            <person name="Wang H."/>
            <person name="Wang A."/>
            <person name="Jiang F."/>
            <person name="Liu H."/>
            <person name="Zhao H."/>
            <person name="Xu D."/>
            <person name="Zhang Y."/>
        </authorList>
    </citation>
    <scope>NUCLEOTIDE SEQUENCE [LARGE SCALE GENOMIC DNA]</scope>
    <source>
        <strain evidence="2">cv. Yunnan</strain>
        <tissue evidence="1">Leaves</tissue>
    </source>
</reference>
<accession>A0ACB9HM03</accession>
<organism evidence="1 2">
    <name type="scientific">Smallanthus sonchifolius</name>
    <dbReference type="NCBI Taxonomy" id="185202"/>
    <lineage>
        <taxon>Eukaryota</taxon>
        <taxon>Viridiplantae</taxon>
        <taxon>Streptophyta</taxon>
        <taxon>Embryophyta</taxon>
        <taxon>Tracheophyta</taxon>
        <taxon>Spermatophyta</taxon>
        <taxon>Magnoliopsida</taxon>
        <taxon>eudicotyledons</taxon>
        <taxon>Gunneridae</taxon>
        <taxon>Pentapetalae</taxon>
        <taxon>asterids</taxon>
        <taxon>campanulids</taxon>
        <taxon>Asterales</taxon>
        <taxon>Asteraceae</taxon>
        <taxon>Asteroideae</taxon>
        <taxon>Heliantheae alliance</taxon>
        <taxon>Millerieae</taxon>
        <taxon>Smallanthus</taxon>
    </lineage>
</organism>
<evidence type="ECO:0000313" key="1">
    <source>
        <dbReference type="EMBL" id="KAI3796353.1"/>
    </source>
</evidence>
<comment type="caution">
    <text evidence="1">The sequence shown here is derived from an EMBL/GenBank/DDBJ whole genome shotgun (WGS) entry which is preliminary data.</text>
</comment>
<keyword evidence="2" id="KW-1185">Reference proteome</keyword>
<gene>
    <name evidence="1" type="ORF">L1987_39023</name>
</gene>
<dbReference type="Proteomes" id="UP001056120">
    <property type="component" value="Linkage Group LG12"/>
</dbReference>
<proteinExistence type="predicted"/>
<name>A0ACB9HM03_9ASTR</name>
<evidence type="ECO:0000313" key="2">
    <source>
        <dbReference type="Proteomes" id="UP001056120"/>
    </source>
</evidence>
<reference evidence="2" key="1">
    <citation type="journal article" date="2022" name="Mol. Ecol. Resour.">
        <title>The genomes of chicory, endive, great burdock and yacon provide insights into Asteraceae palaeo-polyploidization history and plant inulin production.</title>
        <authorList>
            <person name="Fan W."/>
            <person name="Wang S."/>
            <person name="Wang H."/>
            <person name="Wang A."/>
            <person name="Jiang F."/>
            <person name="Liu H."/>
            <person name="Zhao H."/>
            <person name="Xu D."/>
            <person name="Zhang Y."/>
        </authorList>
    </citation>
    <scope>NUCLEOTIDE SEQUENCE [LARGE SCALE GENOMIC DNA]</scope>
    <source>
        <strain evidence="2">cv. Yunnan</strain>
    </source>
</reference>
<sequence length="227" mass="25811">MPEIETVPEITAVNEPLLPPSQGTVPAQSDGGDSYSTRVQTLLGLFAGRRGASLLVRQNVALYLEDWREAWGYSLPVVVIDTLSNLTFVVVALAMLLWFAREETNVKLRIWICGYSMQCVVHVVLLVLEYKRRISTAPSLISRRWSSEDDEDDIHPIRIFEKLNTVISYIWLVIGFIWMMSSYEDHGSQRIFWIVVYVYATMKMGNNFIYFLAAITSTLHASRNGLG</sequence>